<dbReference type="GO" id="GO:0015074">
    <property type="term" value="P:DNA integration"/>
    <property type="evidence" value="ECO:0007669"/>
    <property type="project" value="InterPro"/>
</dbReference>
<dbReference type="PROSITE" id="PS51898">
    <property type="entry name" value="TYR_RECOMBINASE"/>
    <property type="match status" value="1"/>
</dbReference>
<dbReference type="PANTHER" id="PTHR30349:SF41">
    <property type="entry name" value="INTEGRASE_RECOMBINASE PROTEIN MJ0367-RELATED"/>
    <property type="match status" value="1"/>
</dbReference>
<dbReference type="InterPro" id="IPR002104">
    <property type="entry name" value="Integrase_catalytic"/>
</dbReference>
<gene>
    <name evidence="5" type="ORF">DW853_04255</name>
</gene>
<accession>A0A413ZTV3</accession>
<dbReference type="Proteomes" id="UP000285305">
    <property type="component" value="Unassembled WGS sequence"/>
</dbReference>
<evidence type="ECO:0000313" key="5">
    <source>
        <dbReference type="EMBL" id="RHC32442.1"/>
    </source>
</evidence>
<dbReference type="EMBL" id="QSHQ01000005">
    <property type="protein sequence ID" value="RHC32442.1"/>
    <property type="molecule type" value="Genomic_DNA"/>
</dbReference>
<dbReference type="GeneID" id="69482899"/>
<dbReference type="Pfam" id="PF00589">
    <property type="entry name" value="Phage_integrase"/>
    <property type="match status" value="1"/>
</dbReference>
<evidence type="ECO:0000259" key="4">
    <source>
        <dbReference type="PROSITE" id="PS51898"/>
    </source>
</evidence>
<dbReference type="AlphaFoldDB" id="A0A413ZTV3"/>
<organism evidence="5 6">
    <name type="scientific">Bacteroides stercoris</name>
    <dbReference type="NCBI Taxonomy" id="46506"/>
    <lineage>
        <taxon>Bacteria</taxon>
        <taxon>Pseudomonadati</taxon>
        <taxon>Bacteroidota</taxon>
        <taxon>Bacteroidia</taxon>
        <taxon>Bacteroidales</taxon>
        <taxon>Bacteroidaceae</taxon>
        <taxon>Bacteroides</taxon>
    </lineage>
</organism>
<dbReference type="InterPro" id="IPR013762">
    <property type="entry name" value="Integrase-like_cat_sf"/>
</dbReference>
<comment type="similarity">
    <text evidence="1">Belongs to the 'phage' integrase family.</text>
</comment>
<dbReference type="GO" id="GO:0006310">
    <property type="term" value="P:DNA recombination"/>
    <property type="evidence" value="ECO:0007669"/>
    <property type="project" value="UniProtKB-KW"/>
</dbReference>
<reference evidence="5 6" key="1">
    <citation type="submission" date="2018-08" db="EMBL/GenBank/DDBJ databases">
        <title>A genome reference for cultivated species of the human gut microbiota.</title>
        <authorList>
            <person name="Zou Y."/>
            <person name="Xue W."/>
            <person name="Luo G."/>
        </authorList>
    </citation>
    <scope>NUCLEOTIDE SEQUENCE [LARGE SCALE GENOMIC DNA]</scope>
    <source>
        <strain evidence="5 6">AM36-9BH</strain>
    </source>
</reference>
<dbReference type="SUPFAM" id="SSF56349">
    <property type="entry name" value="DNA breaking-rejoining enzymes"/>
    <property type="match status" value="1"/>
</dbReference>
<evidence type="ECO:0000256" key="2">
    <source>
        <dbReference type="ARBA" id="ARBA00023125"/>
    </source>
</evidence>
<sequence>MTVKEAVIKYIEYRHSLGEKFKSAGILLVSFSKFIGDTTDISSINMESVNSFLYKGNKVTAMWFARHTSLKGFFQWAFQRSLIETIPLTLDMPKRPAGLVPYIYSRDELKRLFSSALNYTRRTQNVIIPFVYQTMLITMYTMGLRTCEVIALRVGDIIWEESYIIVRTTKFYKSRIVPFNTQAKKRLLSYFDWLKESGFSVDKDAPFFVTKQAQAVNLHTFRNSFKLIRKKAGIIRTDSDRYQPRIHDLRHTFAIHRLIQWYKEGVDVQQMLPILSTYLGHTSIKYTSVYLTMTPELLETALQLFENYRLSK</sequence>
<dbReference type="InterPro" id="IPR011010">
    <property type="entry name" value="DNA_brk_join_enz"/>
</dbReference>
<dbReference type="GO" id="GO:0003677">
    <property type="term" value="F:DNA binding"/>
    <property type="evidence" value="ECO:0007669"/>
    <property type="project" value="UniProtKB-KW"/>
</dbReference>
<evidence type="ECO:0000313" key="6">
    <source>
        <dbReference type="Proteomes" id="UP000285305"/>
    </source>
</evidence>
<dbReference type="InterPro" id="IPR050090">
    <property type="entry name" value="Tyrosine_recombinase_XerCD"/>
</dbReference>
<protein>
    <submittedName>
        <fullName evidence="5">Integrase</fullName>
    </submittedName>
</protein>
<evidence type="ECO:0000256" key="1">
    <source>
        <dbReference type="ARBA" id="ARBA00008857"/>
    </source>
</evidence>
<keyword evidence="2" id="KW-0238">DNA-binding</keyword>
<dbReference type="RefSeq" id="WP_117652438.1">
    <property type="nucleotide sequence ID" value="NZ_QSHQ01000005.1"/>
</dbReference>
<feature type="domain" description="Tyr recombinase" evidence="4">
    <location>
        <begin position="99"/>
        <end position="303"/>
    </location>
</feature>
<proteinExistence type="inferred from homology"/>
<name>A0A413ZTV3_BACSE</name>
<keyword evidence="3" id="KW-0233">DNA recombination</keyword>
<comment type="caution">
    <text evidence="5">The sequence shown here is derived from an EMBL/GenBank/DDBJ whole genome shotgun (WGS) entry which is preliminary data.</text>
</comment>
<evidence type="ECO:0000256" key="3">
    <source>
        <dbReference type="ARBA" id="ARBA00023172"/>
    </source>
</evidence>
<dbReference type="Gene3D" id="1.10.443.10">
    <property type="entry name" value="Intergrase catalytic core"/>
    <property type="match status" value="1"/>
</dbReference>
<dbReference type="PANTHER" id="PTHR30349">
    <property type="entry name" value="PHAGE INTEGRASE-RELATED"/>
    <property type="match status" value="1"/>
</dbReference>